<gene>
    <name evidence="1" type="ORF">M104_0447</name>
</gene>
<dbReference type="EMBL" id="JGEA01000005">
    <property type="protein sequence ID" value="EYA16298.1"/>
    <property type="molecule type" value="Genomic_DNA"/>
</dbReference>
<name>A0AAN4SKA7_BACFG</name>
<dbReference type="AlphaFoldDB" id="A0AAN4SKA7"/>
<comment type="caution">
    <text evidence="1">The sequence shown here is derived from an EMBL/GenBank/DDBJ whole genome shotgun (WGS) entry which is preliminary data.</text>
</comment>
<evidence type="ECO:0000313" key="1">
    <source>
        <dbReference type="EMBL" id="EYA16298.1"/>
    </source>
</evidence>
<evidence type="ECO:0000313" key="2">
    <source>
        <dbReference type="Proteomes" id="UP000022433"/>
    </source>
</evidence>
<dbReference type="Proteomes" id="UP000022433">
    <property type="component" value="Unassembled WGS sequence"/>
</dbReference>
<sequence length="48" mass="5548">MQNLHPAGSIYHFFRWLPFTFSAINDCQCSSQSAKGKKWLGRQAMKTE</sequence>
<proteinExistence type="predicted"/>
<reference evidence="1 2" key="1">
    <citation type="submission" date="2014-02" db="EMBL/GenBank/DDBJ databases">
        <authorList>
            <person name="Sears C."/>
            <person name="Carroll K."/>
            <person name="Sack B.R."/>
            <person name="Qadri F."/>
            <person name="Myers L.L."/>
            <person name="Chung G.-T."/>
            <person name="Escheverria P."/>
            <person name="Fraser C.M."/>
            <person name="Sadzewicz L."/>
            <person name="Shefchek K.A."/>
            <person name="Tallon L."/>
            <person name="Das S.P."/>
            <person name="Daugherty S."/>
            <person name="Mongodin E.F."/>
        </authorList>
    </citation>
    <scope>NUCLEOTIDE SEQUENCE [LARGE SCALE GENOMIC DNA]</scope>
    <source>
        <strain evidence="1 2">1007-1-F #10</strain>
    </source>
</reference>
<accession>A0AAN4SKA7</accession>
<organism evidence="1 2">
    <name type="scientific">Bacteroides fragilis str. 1007-1-F #10</name>
    <dbReference type="NCBI Taxonomy" id="1339295"/>
    <lineage>
        <taxon>Bacteria</taxon>
        <taxon>Pseudomonadati</taxon>
        <taxon>Bacteroidota</taxon>
        <taxon>Bacteroidia</taxon>
        <taxon>Bacteroidales</taxon>
        <taxon>Bacteroidaceae</taxon>
        <taxon>Bacteroides</taxon>
    </lineage>
</organism>
<protein>
    <submittedName>
        <fullName evidence="1">Uncharacterized protein</fullName>
    </submittedName>
</protein>